<feature type="region of interest" description="Disordered" evidence="1">
    <location>
        <begin position="1"/>
        <end position="27"/>
    </location>
</feature>
<dbReference type="Proteomes" id="UP000326565">
    <property type="component" value="Unassembled WGS sequence"/>
</dbReference>
<dbReference type="GO" id="GO:0016787">
    <property type="term" value="F:hydrolase activity"/>
    <property type="evidence" value="ECO:0007669"/>
    <property type="project" value="UniProtKB-KW"/>
</dbReference>
<gene>
    <name evidence="3" type="ORF">BDV29DRAFT_198407</name>
</gene>
<feature type="domain" description="AB hydrolase-1" evidence="2">
    <location>
        <begin position="97"/>
        <end position="287"/>
    </location>
</feature>
<evidence type="ECO:0000313" key="3">
    <source>
        <dbReference type="EMBL" id="KAB8069775.1"/>
    </source>
</evidence>
<dbReference type="Gene3D" id="3.40.50.1820">
    <property type="entry name" value="alpha/beta hydrolase"/>
    <property type="match status" value="1"/>
</dbReference>
<evidence type="ECO:0000256" key="1">
    <source>
        <dbReference type="SAM" id="MobiDB-lite"/>
    </source>
</evidence>
<reference evidence="3 4" key="1">
    <citation type="submission" date="2019-04" db="EMBL/GenBank/DDBJ databases">
        <title>Friends and foes A comparative genomics study of 23 Aspergillus species from section Flavi.</title>
        <authorList>
            <consortium name="DOE Joint Genome Institute"/>
            <person name="Kjaerbolling I."/>
            <person name="Vesth T."/>
            <person name="Frisvad J.C."/>
            <person name="Nybo J.L."/>
            <person name="Theobald S."/>
            <person name="Kildgaard S."/>
            <person name="Isbrandt T."/>
            <person name="Kuo A."/>
            <person name="Sato A."/>
            <person name="Lyhne E.K."/>
            <person name="Kogle M.E."/>
            <person name="Wiebenga A."/>
            <person name="Kun R.S."/>
            <person name="Lubbers R.J."/>
            <person name="Makela M.R."/>
            <person name="Barry K."/>
            <person name="Chovatia M."/>
            <person name="Clum A."/>
            <person name="Daum C."/>
            <person name="Haridas S."/>
            <person name="He G."/>
            <person name="LaButti K."/>
            <person name="Lipzen A."/>
            <person name="Mondo S."/>
            <person name="Riley R."/>
            <person name="Salamov A."/>
            <person name="Simmons B.A."/>
            <person name="Magnuson J.K."/>
            <person name="Henrissat B."/>
            <person name="Mortensen U.H."/>
            <person name="Larsen T.O."/>
            <person name="Devries R.P."/>
            <person name="Grigoriev I.V."/>
            <person name="Machida M."/>
            <person name="Baker S.E."/>
            <person name="Andersen M.R."/>
        </authorList>
    </citation>
    <scope>NUCLEOTIDE SEQUENCE [LARGE SCALE GENOMIC DNA]</scope>
    <source>
        <strain evidence="3 4">CBS 151.66</strain>
    </source>
</reference>
<dbReference type="SUPFAM" id="SSF53474">
    <property type="entry name" value="alpha/beta-Hydrolases"/>
    <property type="match status" value="1"/>
</dbReference>
<dbReference type="EMBL" id="ML732327">
    <property type="protein sequence ID" value="KAB8069775.1"/>
    <property type="molecule type" value="Genomic_DNA"/>
</dbReference>
<dbReference type="PANTHER" id="PTHR43798:SF33">
    <property type="entry name" value="HYDROLASE, PUTATIVE (AFU_ORTHOLOGUE AFUA_2G14860)-RELATED"/>
    <property type="match status" value="1"/>
</dbReference>
<evidence type="ECO:0000259" key="2">
    <source>
        <dbReference type="Pfam" id="PF00561"/>
    </source>
</evidence>
<dbReference type="InterPro" id="IPR050266">
    <property type="entry name" value="AB_hydrolase_sf"/>
</dbReference>
<accession>A0A5N5WPQ5</accession>
<dbReference type="Pfam" id="PF00561">
    <property type="entry name" value="Abhydrolase_1"/>
    <property type="match status" value="1"/>
</dbReference>
<dbReference type="InterPro" id="IPR000073">
    <property type="entry name" value="AB_hydrolase_1"/>
</dbReference>
<organism evidence="3 4">
    <name type="scientific">Aspergillus leporis</name>
    <dbReference type="NCBI Taxonomy" id="41062"/>
    <lineage>
        <taxon>Eukaryota</taxon>
        <taxon>Fungi</taxon>
        <taxon>Dikarya</taxon>
        <taxon>Ascomycota</taxon>
        <taxon>Pezizomycotina</taxon>
        <taxon>Eurotiomycetes</taxon>
        <taxon>Eurotiomycetidae</taxon>
        <taxon>Eurotiales</taxon>
        <taxon>Aspergillaceae</taxon>
        <taxon>Aspergillus</taxon>
        <taxon>Aspergillus subgen. Circumdati</taxon>
    </lineage>
</organism>
<dbReference type="GO" id="GO:0016020">
    <property type="term" value="C:membrane"/>
    <property type="evidence" value="ECO:0007669"/>
    <property type="project" value="TreeGrafter"/>
</dbReference>
<dbReference type="PANTHER" id="PTHR43798">
    <property type="entry name" value="MONOACYLGLYCEROL LIPASE"/>
    <property type="match status" value="1"/>
</dbReference>
<name>A0A5N5WPQ5_9EURO</name>
<evidence type="ECO:0000313" key="4">
    <source>
        <dbReference type="Proteomes" id="UP000326565"/>
    </source>
</evidence>
<keyword evidence="3" id="KW-0378">Hydrolase</keyword>
<sequence length="309" mass="33961">MPPHTTTATAQQPSPLSPGTHTFPTTSTTTTITYTVQPAKSPIPSSTLIVIHPPSWGIGPQYLMTGLSPLSTHHTLLTIHPSPTATATGRTPQTCPLECLRHHLNLPSFPVLLAHSNGSAQTLLYAQIYPQKVQKLILLNHQLPGYQDRADLSDLRYTSDPRYASTIEKLASGTLKPDTDEGFTEWVDTMWPLYFFDPGRWVEVLRGDIGARIMRVREHEAVYGKGGWLERVGDGVLERLGDVSAETLIISGRGDLICGVGIGERTRIGIPGARLLVYEECGHFPWIEQRERTFKDIGEFVCGGNIAST</sequence>
<dbReference type="AlphaFoldDB" id="A0A5N5WPQ5"/>
<keyword evidence="4" id="KW-1185">Reference proteome</keyword>
<proteinExistence type="predicted"/>
<feature type="compositionally biased region" description="Low complexity" evidence="1">
    <location>
        <begin position="1"/>
        <end position="12"/>
    </location>
</feature>
<protein>
    <submittedName>
        <fullName evidence="3">Alpha/Beta hydrolase protein</fullName>
    </submittedName>
</protein>
<dbReference type="OrthoDB" id="10249433at2759"/>
<dbReference type="InterPro" id="IPR029058">
    <property type="entry name" value="AB_hydrolase_fold"/>
</dbReference>